<comment type="caution">
    <text evidence="3">The sequence shown here is derived from an EMBL/GenBank/DDBJ whole genome shotgun (WGS) entry which is preliminary data.</text>
</comment>
<reference evidence="4" key="1">
    <citation type="journal article" date="2019" name="Int. J. Syst. Evol. Microbiol.">
        <title>The Global Catalogue of Microorganisms (GCM) 10K type strain sequencing project: providing services to taxonomists for standard genome sequencing and annotation.</title>
        <authorList>
            <consortium name="The Broad Institute Genomics Platform"/>
            <consortium name="The Broad Institute Genome Sequencing Center for Infectious Disease"/>
            <person name="Wu L."/>
            <person name="Ma J."/>
        </authorList>
    </citation>
    <scope>NUCLEOTIDE SEQUENCE [LARGE SCALE GENOMIC DNA]</scope>
    <source>
        <strain evidence="4">JCM 14331</strain>
    </source>
</reference>
<evidence type="ECO:0000259" key="2">
    <source>
        <dbReference type="Pfam" id="PF07589"/>
    </source>
</evidence>
<organism evidence="3 4">
    <name type="scientific">Rheinheimera aquimaris</name>
    <dbReference type="NCBI Taxonomy" id="412437"/>
    <lineage>
        <taxon>Bacteria</taxon>
        <taxon>Pseudomonadati</taxon>
        <taxon>Pseudomonadota</taxon>
        <taxon>Gammaproteobacteria</taxon>
        <taxon>Chromatiales</taxon>
        <taxon>Chromatiaceae</taxon>
        <taxon>Rheinheimera</taxon>
    </lineage>
</organism>
<proteinExistence type="predicted"/>
<dbReference type="Pfam" id="PF07589">
    <property type="entry name" value="PEP-CTERM"/>
    <property type="match status" value="1"/>
</dbReference>
<dbReference type="NCBIfam" id="TIGR02595">
    <property type="entry name" value="PEP_CTERM"/>
    <property type="match status" value="1"/>
</dbReference>
<feature type="domain" description="Ice-binding protein C-terminal" evidence="2">
    <location>
        <begin position="193"/>
        <end position="213"/>
    </location>
</feature>
<name>A0ABP3P6C0_9GAMM</name>
<dbReference type="NCBIfam" id="NF038127">
    <property type="entry name" value="FDP_fam"/>
    <property type="match status" value="1"/>
</dbReference>
<evidence type="ECO:0000313" key="4">
    <source>
        <dbReference type="Proteomes" id="UP001501169"/>
    </source>
</evidence>
<keyword evidence="1" id="KW-0732">Signal</keyword>
<evidence type="ECO:0000256" key="1">
    <source>
        <dbReference type="SAM" id="SignalP"/>
    </source>
</evidence>
<dbReference type="RefSeq" id="WP_226767418.1">
    <property type="nucleotide sequence ID" value="NZ_BAAAEO010000004.1"/>
</dbReference>
<keyword evidence="4" id="KW-1185">Reference proteome</keyword>
<evidence type="ECO:0000313" key="3">
    <source>
        <dbReference type="EMBL" id="GAA0559618.1"/>
    </source>
</evidence>
<gene>
    <name evidence="3" type="ORF">GCM10009098_29560</name>
</gene>
<dbReference type="EMBL" id="BAAAEO010000004">
    <property type="protein sequence ID" value="GAA0559618.1"/>
    <property type="molecule type" value="Genomic_DNA"/>
</dbReference>
<feature type="signal peptide" evidence="1">
    <location>
        <begin position="1"/>
        <end position="29"/>
    </location>
</feature>
<dbReference type="Proteomes" id="UP001501169">
    <property type="component" value="Unassembled WGS sequence"/>
</dbReference>
<dbReference type="InterPro" id="IPR013424">
    <property type="entry name" value="Ice-binding_C"/>
</dbReference>
<accession>A0ABP3P6C0</accession>
<sequence length="215" mass="22811">MLSYKNTVSALLKYTVLPAALVLSTTANAALIHFTGELANPNSVVITEFVVETDSNIRGWTDSFGDYANFDPITSLWDSAGNLLLDNDDNPNINPATQTRYDSGFQTVLSAGTYYFTMSVFSNFPIAGQNLFSGNPFAGLASNASCADTSSCSIGDWYFGNNRTAPNGDPVGSMYSLWLDGVASAEVVNPPNPVPAPASLLLLAAGLFGLLRKKS</sequence>
<feature type="chain" id="PRO_5045278836" description="Ice-binding protein C-terminal domain-containing protein" evidence="1">
    <location>
        <begin position="30"/>
        <end position="215"/>
    </location>
</feature>
<protein>
    <recommendedName>
        <fullName evidence="2">Ice-binding protein C-terminal domain-containing protein</fullName>
    </recommendedName>
</protein>